<feature type="domain" description="FCP1 homology" evidence="12">
    <location>
        <begin position="1006"/>
        <end position="1164"/>
    </location>
</feature>
<comment type="catalytic activity">
    <reaction evidence="7">
        <text>O-phospho-L-seryl-[protein] + H2O = L-seryl-[protein] + phosphate</text>
        <dbReference type="Rhea" id="RHEA:20629"/>
        <dbReference type="Rhea" id="RHEA-COMP:9863"/>
        <dbReference type="Rhea" id="RHEA-COMP:11604"/>
        <dbReference type="ChEBI" id="CHEBI:15377"/>
        <dbReference type="ChEBI" id="CHEBI:29999"/>
        <dbReference type="ChEBI" id="CHEBI:43474"/>
        <dbReference type="ChEBI" id="CHEBI:83421"/>
        <dbReference type="EC" id="3.1.3.16"/>
    </reaction>
</comment>
<dbReference type="Pfam" id="PF03836">
    <property type="entry name" value="RasGAP_C"/>
    <property type="match status" value="1"/>
</dbReference>
<feature type="compositionally biased region" description="Low complexity" evidence="10">
    <location>
        <begin position="15"/>
        <end position="37"/>
    </location>
</feature>
<name>A0A163IXJ9_ABSGL</name>
<evidence type="ECO:0000256" key="3">
    <source>
        <dbReference type="ARBA" id="ARBA00022723"/>
    </source>
</evidence>
<keyword evidence="5" id="KW-0460">Magnesium</keyword>
<dbReference type="CDD" id="cd07521">
    <property type="entry name" value="HAD_FCP1-like"/>
    <property type="match status" value="1"/>
</dbReference>
<evidence type="ECO:0000256" key="4">
    <source>
        <dbReference type="ARBA" id="ARBA00022801"/>
    </source>
</evidence>
<dbReference type="PROSITE" id="PS50969">
    <property type="entry name" value="FCP1"/>
    <property type="match status" value="1"/>
</dbReference>
<dbReference type="EC" id="3.1.3.16" evidence="2"/>
<keyword evidence="14" id="KW-1185">Reference proteome</keyword>
<dbReference type="AlphaFoldDB" id="A0A163IXJ9"/>
<feature type="region of interest" description="Disordered" evidence="10">
    <location>
        <begin position="836"/>
        <end position="907"/>
    </location>
</feature>
<dbReference type="Gene3D" id="1.10.506.10">
    <property type="entry name" value="GTPase Activation - p120gap, domain 1"/>
    <property type="match status" value="1"/>
</dbReference>
<dbReference type="InterPro" id="IPR036412">
    <property type="entry name" value="HAD-like_sf"/>
</dbReference>
<dbReference type="Gene3D" id="3.40.50.1000">
    <property type="entry name" value="HAD superfamily/HAD-like"/>
    <property type="match status" value="1"/>
</dbReference>
<evidence type="ECO:0000256" key="2">
    <source>
        <dbReference type="ARBA" id="ARBA00013081"/>
    </source>
</evidence>
<evidence type="ECO:0000313" key="14">
    <source>
        <dbReference type="Proteomes" id="UP000078561"/>
    </source>
</evidence>
<evidence type="ECO:0000256" key="1">
    <source>
        <dbReference type="ARBA" id="ARBA00001946"/>
    </source>
</evidence>
<evidence type="ECO:0000256" key="8">
    <source>
        <dbReference type="ARBA" id="ARBA00048336"/>
    </source>
</evidence>
<dbReference type="InterPro" id="IPR004274">
    <property type="entry name" value="FCP1_dom"/>
</dbReference>
<feature type="region of interest" description="Disordered" evidence="10">
    <location>
        <begin position="965"/>
        <end position="990"/>
    </location>
</feature>
<evidence type="ECO:0000259" key="11">
    <source>
        <dbReference type="PROSITE" id="PS50018"/>
    </source>
</evidence>
<accession>A0A163IXJ9</accession>
<dbReference type="GO" id="GO:0046580">
    <property type="term" value="P:negative regulation of Ras protein signal transduction"/>
    <property type="evidence" value="ECO:0007669"/>
    <property type="project" value="TreeGrafter"/>
</dbReference>
<dbReference type="InterPro" id="IPR008936">
    <property type="entry name" value="Rho_GTPase_activation_prot"/>
</dbReference>
<evidence type="ECO:0000256" key="10">
    <source>
        <dbReference type="SAM" id="MobiDB-lite"/>
    </source>
</evidence>
<proteinExistence type="predicted"/>
<dbReference type="InterPro" id="IPR023152">
    <property type="entry name" value="RasGAP_CS"/>
</dbReference>
<dbReference type="SMART" id="SM00577">
    <property type="entry name" value="CPDc"/>
    <property type="match status" value="1"/>
</dbReference>
<dbReference type="Pfam" id="PF00616">
    <property type="entry name" value="RasGAP"/>
    <property type="match status" value="1"/>
</dbReference>
<dbReference type="OrthoDB" id="775356at2759"/>
<dbReference type="InterPro" id="IPR000593">
    <property type="entry name" value="RasGAP_C"/>
</dbReference>
<evidence type="ECO:0000256" key="5">
    <source>
        <dbReference type="ARBA" id="ARBA00022842"/>
    </source>
</evidence>
<feature type="domain" description="Ras-GAP" evidence="11">
    <location>
        <begin position="211"/>
        <end position="427"/>
    </location>
</feature>
<dbReference type="Proteomes" id="UP000078561">
    <property type="component" value="Unassembled WGS sequence"/>
</dbReference>
<dbReference type="PROSITE" id="PS50018">
    <property type="entry name" value="RAS_GTPASE_ACTIV_2"/>
    <property type="match status" value="1"/>
</dbReference>
<feature type="compositionally biased region" description="Pro residues" evidence="10">
    <location>
        <begin position="967"/>
        <end position="989"/>
    </location>
</feature>
<evidence type="ECO:0000256" key="9">
    <source>
        <dbReference type="SAM" id="Coils"/>
    </source>
</evidence>
<dbReference type="InterPro" id="IPR001936">
    <property type="entry name" value="RasGAP_dom"/>
</dbReference>
<dbReference type="EMBL" id="LT550481">
    <property type="protein sequence ID" value="SAL95892.1"/>
    <property type="molecule type" value="Genomic_DNA"/>
</dbReference>
<keyword evidence="6" id="KW-0904">Protein phosphatase</keyword>
<dbReference type="GO" id="GO:0046872">
    <property type="term" value="F:metal ion binding"/>
    <property type="evidence" value="ECO:0007669"/>
    <property type="project" value="UniProtKB-KW"/>
</dbReference>
<evidence type="ECO:0000256" key="6">
    <source>
        <dbReference type="ARBA" id="ARBA00022912"/>
    </source>
</evidence>
<keyword evidence="3" id="KW-0479">Metal-binding</keyword>
<feature type="region of interest" description="Disordered" evidence="10">
    <location>
        <begin position="924"/>
        <end position="945"/>
    </location>
</feature>
<keyword evidence="9" id="KW-0175">Coiled coil</keyword>
<dbReference type="InterPro" id="IPR023214">
    <property type="entry name" value="HAD_sf"/>
</dbReference>
<evidence type="ECO:0000313" key="13">
    <source>
        <dbReference type="EMBL" id="SAL95892.1"/>
    </source>
</evidence>
<comment type="cofactor">
    <cofactor evidence="1">
        <name>Mg(2+)</name>
        <dbReference type="ChEBI" id="CHEBI:18420"/>
    </cofactor>
</comment>
<dbReference type="SUPFAM" id="SSF143885">
    <property type="entry name" value="RGC domain-like"/>
    <property type="match status" value="1"/>
</dbReference>
<keyword evidence="4" id="KW-0378">Hydrolase</keyword>
<dbReference type="Pfam" id="PF03031">
    <property type="entry name" value="NIF"/>
    <property type="match status" value="1"/>
</dbReference>
<dbReference type="SMART" id="SM00323">
    <property type="entry name" value="RasGAP"/>
    <property type="match status" value="1"/>
</dbReference>
<evidence type="ECO:0000256" key="7">
    <source>
        <dbReference type="ARBA" id="ARBA00047761"/>
    </source>
</evidence>
<dbReference type="OMA" id="YMELTQK"/>
<dbReference type="PANTHER" id="PTHR14149:SF17">
    <property type="entry name" value="GTPASE-ACTIVATING PROTEIN"/>
    <property type="match status" value="1"/>
</dbReference>
<dbReference type="InParanoid" id="A0A163IXJ9"/>
<dbReference type="InterPro" id="IPR011948">
    <property type="entry name" value="Dullard_phosphatase"/>
</dbReference>
<dbReference type="PROSITE" id="PS00509">
    <property type="entry name" value="RAS_GTPASE_ACTIV_1"/>
    <property type="match status" value="1"/>
</dbReference>
<dbReference type="GO" id="GO:0005096">
    <property type="term" value="F:GTPase activator activity"/>
    <property type="evidence" value="ECO:0007669"/>
    <property type="project" value="TreeGrafter"/>
</dbReference>
<comment type="catalytic activity">
    <reaction evidence="8">
        <text>O-phospho-L-threonyl-[protein] + H2O = L-threonyl-[protein] + phosphate</text>
        <dbReference type="Rhea" id="RHEA:47004"/>
        <dbReference type="Rhea" id="RHEA-COMP:11060"/>
        <dbReference type="Rhea" id="RHEA-COMP:11605"/>
        <dbReference type="ChEBI" id="CHEBI:15377"/>
        <dbReference type="ChEBI" id="CHEBI:30013"/>
        <dbReference type="ChEBI" id="CHEBI:43474"/>
        <dbReference type="ChEBI" id="CHEBI:61977"/>
        <dbReference type="EC" id="3.1.3.16"/>
    </reaction>
</comment>
<dbReference type="CDD" id="cd05132">
    <property type="entry name" value="RasGAP_GAPA"/>
    <property type="match status" value="1"/>
</dbReference>
<dbReference type="SUPFAM" id="SSF48350">
    <property type="entry name" value="GTPase activation domain, GAP"/>
    <property type="match status" value="1"/>
</dbReference>
<feature type="region of interest" description="Disordered" evidence="10">
    <location>
        <begin position="1"/>
        <end position="43"/>
    </location>
</feature>
<dbReference type="SUPFAM" id="SSF56784">
    <property type="entry name" value="HAD-like"/>
    <property type="match status" value="1"/>
</dbReference>
<dbReference type="FunCoup" id="A0A163IXJ9">
    <property type="interactions" value="3"/>
</dbReference>
<dbReference type="GO" id="GO:0005938">
    <property type="term" value="C:cell cortex"/>
    <property type="evidence" value="ECO:0007669"/>
    <property type="project" value="TreeGrafter"/>
</dbReference>
<dbReference type="GO" id="GO:0004722">
    <property type="term" value="F:protein serine/threonine phosphatase activity"/>
    <property type="evidence" value="ECO:0007669"/>
    <property type="project" value="UniProtKB-EC"/>
</dbReference>
<feature type="coiled-coil region" evidence="9">
    <location>
        <begin position="77"/>
        <end position="111"/>
    </location>
</feature>
<gene>
    <name evidence="13" type="primary">ABSGL_01233.1 scaffold 1223</name>
</gene>
<dbReference type="STRING" id="4829.A0A163IXJ9"/>
<protein>
    <recommendedName>
        <fullName evidence="2">protein-serine/threonine phosphatase</fullName>
        <ecNumber evidence="2">3.1.3.16</ecNumber>
    </recommendedName>
</protein>
<dbReference type="PANTHER" id="PTHR14149">
    <property type="entry name" value="RAS GTPASE-ACTIVATING PROTEIN WITH IQ MOTIF"/>
    <property type="match status" value="1"/>
</dbReference>
<sequence>MADRLNGMIQSYGYPSTPSSTNGSTTTPAVTASSTTPINPLPHGLTRTVAAAAANNHHSSRGKAGRNSKRYSVSAFYSMAAEQDNEVEDELAQAQRRLRELKSKISGQSKKNFVLERDVRYLDSRIALLIQNRIALSEQTEMASHLEEHGAGDDDVYPDDRKLQQYGNLLFILQSEPRHIATLCRLVSLAEIDTLLQTVMFTLYGNQYESREEHLLLTMFQNVLAAQFETSTEFGSLLRANTPVSRMMTTYTRRGPGQSYLKTTLAEKISSLVEHKDLNLEINPLKVYEQMVAQIEQDSGSLPQDIPKSVTPEIAANNADVQAIIQPRLKMLMEIAESFLNTIISSVNDVPYGIRWICKQIRSLTKRKNPQASEFSVCSMIGGFFFLRFINPAIVTPRAYMLLDNAPGKYPRRTLTLIAKMLQNLANRPSYAKEAYMLPTNPFVEDNKSKINKFLNELCEVSDFYESLEMDQYMALSKKDILLNISLNEIFNTLTLVQKHMDVIAPKDKDRIRILMVEMGQAPAQVARKDNKTIDLPLFSRWEIPIQDLTTALMSENNITQNDILYMETKAIYVQLIRSLPHLSHTGALGLDLDYIAETAATAKDAQLVRKGIKVKDMLRELEDMGIIDHQDRYKLLVEEITQELTHLGNLKEKVLLELASLESVYKTILDHNTYLRGQLESYKAYLQNVRISGAEKQTKKSVGLGVQVGDTTLHAGGYAGHTNKKKGSGIQGPFKFSHSQLEKDGVISQSTVPESRRPNIYFAFTSPLPGTFVIAMHFKGREKAILEMDLKLDDLLEKQQDNVELLDLEYVGLNVSKTLQLLNKTFVTRNNQFMSQPTPLATQQEQQSSVPTPLSSHQQASPQPNNASPTINHTQVAPASEQHKEMVSTTTPAPPPPPSSRPTHIKSKHGFLSLLLCCTSDGPSAPDGHSTTPTTTKRKKQHWYDRWLHTKQQEPTHRTIEMAQVTPPPPAVDKPPAPPTNPSPPPPSERIVENVAWLLPPVASEHVGRKCLVLDLDETLVHSSFKIIPNPDFVVPVEIDQQVHNVYVLKRPGVDEFMRKMGEIYEIVVFTASLSKYADPVLDMLDKYQVVKHRLFRESCFNHKGSYVKDLSQLGRDLATTMILDNSPTSYLFHISNAVPVSTWFNDPHDTELTDLVDFLDDLTFVDDVTLILDSAIDPTSTQ</sequence>
<reference evidence="13" key="1">
    <citation type="submission" date="2016-04" db="EMBL/GenBank/DDBJ databases">
        <authorList>
            <person name="Evans L.H."/>
            <person name="Alamgir A."/>
            <person name="Owens N."/>
            <person name="Weber N.D."/>
            <person name="Virtaneva K."/>
            <person name="Barbian K."/>
            <person name="Babar A."/>
            <person name="Rosenke K."/>
        </authorList>
    </citation>
    <scope>NUCLEOTIDE SEQUENCE [LARGE SCALE GENOMIC DNA]</scope>
    <source>
        <strain evidence="13">CBS 101.48</strain>
    </source>
</reference>
<evidence type="ECO:0000259" key="12">
    <source>
        <dbReference type="PROSITE" id="PS50969"/>
    </source>
</evidence>
<feature type="compositionally biased region" description="Polar residues" evidence="10">
    <location>
        <begin position="836"/>
        <end position="878"/>
    </location>
</feature>
<dbReference type="FunFam" id="3.40.50.1000:FF:000192">
    <property type="entry name" value="CTD small phosphatase-like protein"/>
    <property type="match status" value="1"/>
</dbReference>
<organism evidence="13">
    <name type="scientific">Absidia glauca</name>
    <name type="common">Pin mould</name>
    <dbReference type="NCBI Taxonomy" id="4829"/>
    <lineage>
        <taxon>Eukaryota</taxon>
        <taxon>Fungi</taxon>
        <taxon>Fungi incertae sedis</taxon>
        <taxon>Mucoromycota</taxon>
        <taxon>Mucoromycotina</taxon>
        <taxon>Mucoromycetes</taxon>
        <taxon>Mucorales</taxon>
        <taxon>Cunninghamellaceae</taxon>
        <taxon>Absidia</taxon>
    </lineage>
</organism>
<dbReference type="NCBIfam" id="TIGR02251">
    <property type="entry name" value="HIF-SF_euk"/>
    <property type="match status" value="1"/>
</dbReference>